<keyword evidence="1" id="KW-0732">Signal</keyword>
<keyword evidence="4" id="KW-1185">Reference proteome</keyword>
<dbReference type="InterPro" id="IPR026444">
    <property type="entry name" value="Secre_tail"/>
</dbReference>
<dbReference type="Gene3D" id="2.60.40.10">
    <property type="entry name" value="Immunoglobulins"/>
    <property type="match status" value="1"/>
</dbReference>
<dbReference type="Proteomes" id="UP000304900">
    <property type="component" value="Unassembled WGS sequence"/>
</dbReference>
<evidence type="ECO:0000313" key="3">
    <source>
        <dbReference type="EMBL" id="TKT86535.1"/>
    </source>
</evidence>
<gene>
    <name evidence="3" type="ORF">FDK13_32160</name>
</gene>
<feature type="signal peptide" evidence="1">
    <location>
        <begin position="1"/>
        <end position="22"/>
    </location>
</feature>
<evidence type="ECO:0000313" key="4">
    <source>
        <dbReference type="Proteomes" id="UP000304900"/>
    </source>
</evidence>
<proteinExistence type="predicted"/>
<dbReference type="OrthoDB" id="1490051at2"/>
<dbReference type="InterPro" id="IPR013783">
    <property type="entry name" value="Ig-like_fold"/>
</dbReference>
<dbReference type="EMBL" id="SZVO01000024">
    <property type="protein sequence ID" value="TKT86535.1"/>
    <property type="molecule type" value="Genomic_DNA"/>
</dbReference>
<dbReference type="RefSeq" id="WP_137344129.1">
    <property type="nucleotide sequence ID" value="NZ_SZVO01000024.1"/>
</dbReference>
<comment type="caution">
    <text evidence="3">The sequence shown here is derived from an EMBL/GenBank/DDBJ whole genome shotgun (WGS) entry which is preliminary data.</text>
</comment>
<evidence type="ECO:0000259" key="2">
    <source>
        <dbReference type="Pfam" id="PF18962"/>
    </source>
</evidence>
<dbReference type="NCBIfam" id="TIGR04183">
    <property type="entry name" value="Por_Secre_tail"/>
    <property type="match status" value="1"/>
</dbReference>
<organism evidence="3 4">
    <name type="scientific">Dyadobacter frigoris</name>
    <dbReference type="NCBI Taxonomy" id="2576211"/>
    <lineage>
        <taxon>Bacteria</taxon>
        <taxon>Pseudomonadati</taxon>
        <taxon>Bacteroidota</taxon>
        <taxon>Cytophagia</taxon>
        <taxon>Cytophagales</taxon>
        <taxon>Spirosomataceae</taxon>
        <taxon>Dyadobacter</taxon>
    </lineage>
</organism>
<reference evidence="3 4" key="1">
    <citation type="submission" date="2019-05" db="EMBL/GenBank/DDBJ databases">
        <title>Dyadobacter AR-3-8 sp. nov., isolated from arctic soil.</title>
        <authorList>
            <person name="Chaudhary D.K."/>
        </authorList>
    </citation>
    <scope>NUCLEOTIDE SEQUENCE [LARGE SCALE GENOMIC DNA]</scope>
    <source>
        <strain evidence="3 4">AR-3-8</strain>
    </source>
</reference>
<sequence length="253" mass="27785">MKKAFTLTAVFLTSTLISQAFAQNSINSAGGMGSSAEGNTVSYSIGQVFDQANKVSGISLIEGVQQPSEISLPLPVTLIYFKAALTTENQVQLSWSTASETNNDFFTVERSANAKKFYGIKTVPGNGNKSQISNYQVIDAEPLAGISYYRLKQTDKDQTFAYSKIASIKLNDLSNVVSTYPNPATDQIMIRLTKAPSKNCGYQLFYMDGKLLQAGDIKENMTVVNISHLTPGMYLLKIKETNYDVQTYKIVKM</sequence>
<feature type="domain" description="Secretion system C-terminal sorting" evidence="2">
    <location>
        <begin position="180"/>
        <end position="250"/>
    </location>
</feature>
<feature type="chain" id="PRO_5020916826" evidence="1">
    <location>
        <begin position="23"/>
        <end position="253"/>
    </location>
</feature>
<evidence type="ECO:0000256" key="1">
    <source>
        <dbReference type="SAM" id="SignalP"/>
    </source>
</evidence>
<protein>
    <submittedName>
        <fullName evidence="3">T9SS type A sorting domain-containing protein</fullName>
    </submittedName>
</protein>
<dbReference type="AlphaFoldDB" id="A0A4U6CS76"/>
<accession>A0A4U6CS76</accession>
<dbReference type="Pfam" id="PF18962">
    <property type="entry name" value="Por_Secre_tail"/>
    <property type="match status" value="1"/>
</dbReference>
<name>A0A4U6CS76_9BACT</name>